<proteinExistence type="predicted"/>
<feature type="transmembrane region" description="Helical" evidence="2">
    <location>
        <begin position="47"/>
        <end position="68"/>
    </location>
</feature>
<evidence type="ECO:0000256" key="2">
    <source>
        <dbReference type="SAM" id="Phobius"/>
    </source>
</evidence>
<keyword evidence="4" id="KW-1185">Reference proteome</keyword>
<evidence type="ECO:0008006" key="5">
    <source>
        <dbReference type="Google" id="ProtNLM"/>
    </source>
</evidence>
<keyword evidence="2" id="KW-1133">Transmembrane helix</keyword>
<keyword evidence="2" id="KW-0472">Membrane</keyword>
<evidence type="ECO:0000313" key="3">
    <source>
        <dbReference type="EMBL" id="MDP9825020.1"/>
    </source>
</evidence>
<feature type="region of interest" description="Disordered" evidence="1">
    <location>
        <begin position="69"/>
        <end position="94"/>
    </location>
</feature>
<feature type="compositionally biased region" description="Low complexity" evidence="1">
    <location>
        <begin position="80"/>
        <end position="94"/>
    </location>
</feature>
<evidence type="ECO:0000313" key="4">
    <source>
        <dbReference type="Proteomes" id="UP001235712"/>
    </source>
</evidence>
<reference evidence="3 4" key="1">
    <citation type="submission" date="2023-07" db="EMBL/GenBank/DDBJ databases">
        <title>Sequencing the genomes of 1000 actinobacteria strains.</title>
        <authorList>
            <person name="Klenk H.-P."/>
        </authorList>
    </citation>
    <scope>NUCLEOTIDE SEQUENCE [LARGE SCALE GENOMIC DNA]</scope>
    <source>
        <strain evidence="3 4">DSM 44388</strain>
    </source>
</reference>
<keyword evidence="2" id="KW-0812">Transmembrane</keyword>
<evidence type="ECO:0000256" key="1">
    <source>
        <dbReference type="SAM" id="MobiDB-lite"/>
    </source>
</evidence>
<protein>
    <recommendedName>
        <fullName evidence="5">Zinc ribbon protein</fullName>
    </recommendedName>
</protein>
<gene>
    <name evidence="3" type="ORF">J2S57_000769</name>
</gene>
<dbReference type="EMBL" id="JAUSQZ010000001">
    <property type="protein sequence ID" value="MDP9825020.1"/>
    <property type="molecule type" value="Genomic_DNA"/>
</dbReference>
<dbReference type="Proteomes" id="UP001235712">
    <property type="component" value="Unassembled WGS sequence"/>
</dbReference>
<accession>A0ABT9NYV8</accession>
<sequence length="271" mass="28719">MPEQFCTGCGAARLGEEPFCTACGQQFDVLRVNESGRVDEPAHTSRALAFVAVMVAVVVATAGIAIGVSQGNDPADRDGSASAPVPTTSSPVATRQEVAVRVTPSATVTEDAQARAAELLARQKRQAKALVKIIKQSAKARDKVRNGVQLVESCDNPTRGAALLREAVGIRAAVLSQLVDVDVSALPDGKKAVAALKDAQQESLRADQSYVGWADSGYWNCWESATAFHDSDYQAGVSASGDAQKAKRRFVRYWSPIVELTGVRTFTVAEV</sequence>
<comment type="caution">
    <text evidence="3">The sequence shown here is derived from an EMBL/GenBank/DDBJ whole genome shotgun (WGS) entry which is preliminary data.</text>
</comment>
<dbReference type="RefSeq" id="WP_307238370.1">
    <property type="nucleotide sequence ID" value="NZ_JAUSQZ010000001.1"/>
</dbReference>
<organism evidence="3 4">
    <name type="scientific">Kineosporia succinea</name>
    <dbReference type="NCBI Taxonomy" id="84632"/>
    <lineage>
        <taxon>Bacteria</taxon>
        <taxon>Bacillati</taxon>
        <taxon>Actinomycetota</taxon>
        <taxon>Actinomycetes</taxon>
        <taxon>Kineosporiales</taxon>
        <taxon>Kineosporiaceae</taxon>
        <taxon>Kineosporia</taxon>
    </lineage>
</organism>
<name>A0ABT9NYV8_9ACTN</name>